<evidence type="ECO:0000259" key="2">
    <source>
        <dbReference type="Pfam" id="PF10193"/>
    </source>
</evidence>
<dbReference type="InterPro" id="IPR019337">
    <property type="entry name" value="Telomere_length_regulation_dom"/>
</dbReference>
<keyword evidence="4" id="KW-1185">Reference proteome</keyword>
<dbReference type="EnsemblMetazoa" id="AMAM006361-RA">
    <property type="protein sequence ID" value="AMAM006361-PA"/>
    <property type="gene ID" value="AMAM006361"/>
</dbReference>
<dbReference type="GO" id="GO:0005829">
    <property type="term" value="C:cytosol"/>
    <property type="evidence" value="ECO:0007669"/>
    <property type="project" value="TreeGrafter"/>
</dbReference>
<feature type="domain" description="Telomere length regulation protein conserved" evidence="2">
    <location>
        <begin position="1"/>
        <end position="54"/>
    </location>
</feature>
<dbReference type="GO" id="GO:0051083">
    <property type="term" value="P:'de novo' cotranslational protein folding"/>
    <property type="evidence" value="ECO:0007669"/>
    <property type="project" value="TreeGrafter"/>
</dbReference>
<dbReference type="GO" id="GO:0042162">
    <property type="term" value="F:telomeric DNA binding"/>
    <property type="evidence" value="ECO:0007669"/>
    <property type="project" value="TreeGrafter"/>
</dbReference>
<dbReference type="PANTHER" id="PTHR15830:SF10">
    <property type="entry name" value="TELOMERE LENGTH REGULATION PROTEIN TEL2 HOMOLOG"/>
    <property type="match status" value="1"/>
</dbReference>
<evidence type="ECO:0000313" key="3">
    <source>
        <dbReference type="EnsemblMetazoa" id="AMAM006361-PA"/>
    </source>
</evidence>
<reference evidence="4" key="1">
    <citation type="submission" date="2013-09" db="EMBL/GenBank/DDBJ databases">
        <title>The Genome Sequence of Anopheles maculatus species B.</title>
        <authorList>
            <consortium name="The Broad Institute Genomics Platform"/>
            <person name="Neafsey D.E."/>
            <person name="Besansky N."/>
            <person name="Howell P."/>
            <person name="Walton C."/>
            <person name="Young S.K."/>
            <person name="Zeng Q."/>
            <person name="Gargeya S."/>
            <person name="Fitzgerald M."/>
            <person name="Haas B."/>
            <person name="Abouelleil A."/>
            <person name="Allen A.W."/>
            <person name="Alvarado L."/>
            <person name="Arachchi H.M."/>
            <person name="Berlin A.M."/>
            <person name="Chapman S.B."/>
            <person name="Gainer-Dewar J."/>
            <person name="Goldberg J."/>
            <person name="Griggs A."/>
            <person name="Gujja S."/>
            <person name="Hansen M."/>
            <person name="Howarth C."/>
            <person name="Imamovic A."/>
            <person name="Ireland A."/>
            <person name="Larimer J."/>
            <person name="McCowan C."/>
            <person name="Murphy C."/>
            <person name="Pearson M."/>
            <person name="Poon T.W."/>
            <person name="Priest M."/>
            <person name="Roberts A."/>
            <person name="Saif S."/>
            <person name="Shea T."/>
            <person name="Sisk P."/>
            <person name="Sykes S."/>
            <person name="Wortman J."/>
            <person name="Nusbaum C."/>
            <person name="Birren B."/>
        </authorList>
    </citation>
    <scope>NUCLEOTIDE SEQUENCE [LARGE SCALE GENOMIC DNA]</scope>
    <source>
        <strain evidence="4">maculatus3</strain>
    </source>
</reference>
<dbReference type="VEuPathDB" id="VectorBase:AMAM006361"/>
<organism evidence="3 4">
    <name type="scientific">Anopheles maculatus</name>
    <dbReference type="NCBI Taxonomy" id="74869"/>
    <lineage>
        <taxon>Eukaryota</taxon>
        <taxon>Metazoa</taxon>
        <taxon>Ecdysozoa</taxon>
        <taxon>Arthropoda</taxon>
        <taxon>Hexapoda</taxon>
        <taxon>Insecta</taxon>
        <taxon>Pterygota</taxon>
        <taxon>Neoptera</taxon>
        <taxon>Endopterygota</taxon>
        <taxon>Diptera</taxon>
        <taxon>Nematocera</taxon>
        <taxon>Culicoidea</taxon>
        <taxon>Culicidae</taxon>
        <taxon>Anophelinae</taxon>
        <taxon>Anopheles</taxon>
        <taxon>Anopheles maculatus group</taxon>
    </lineage>
</organism>
<dbReference type="AlphaFoldDB" id="A0A182SGL3"/>
<dbReference type="InterPro" id="IPR051970">
    <property type="entry name" value="TEL2_Regulation"/>
</dbReference>
<comment type="similarity">
    <text evidence="1">Belongs to the TEL2 family.</text>
</comment>
<sequence>MPTFGERKFSALIEICVAFPKECATFLCQQFHAEVSRYAVNSRIFMLDVMTEVAKVLSNYRKADAPAKGRVVEHRKPTAPSTVNNKNQLLLMFRDEAEQRARREEAERIVRERIERKTRRFQSAYAKMRETAEQHTINRYGEVAGWFFFPLIRGFGGNKFIFTAGLKFPYDAENLLLVSFLQALSVLMVCAEQCPIAGRMARELFTLAKLLRYSEEPKVRLSVMQLLAAIFLAIRSDLLQAQFYEELVELKDWLEECTQNDVVRRGETNEECRQLARHLLAMCYSALVA</sequence>
<name>A0A182SGL3_9DIPT</name>
<dbReference type="GO" id="GO:0051879">
    <property type="term" value="F:Hsp90 protein binding"/>
    <property type="evidence" value="ECO:0007669"/>
    <property type="project" value="TreeGrafter"/>
</dbReference>
<dbReference type="Proteomes" id="UP000075901">
    <property type="component" value="Unassembled WGS sequence"/>
</dbReference>
<evidence type="ECO:0000256" key="1">
    <source>
        <dbReference type="ARBA" id="ARBA00006133"/>
    </source>
</evidence>
<dbReference type="PANTHER" id="PTHR15830">
    <property type="entry name" value="TELOMERE LENGTH REGULATION PROTEIN TEL2 FAMILY MEMBER"/>
    <property type="match status" value="1"/>
</dbReference>
<protein>
    <submittedName>
        <fullName evidence="3">Telomere_reg-2 domain-containing protein</fullName>
    </submittedName>
</protein>
<reference evidence="3" key="2">
    <citation type="submission" date="2020-05" db="UniProtKB">
        <authorList>
            <consortium name="EnsemblMetazoa"/>
        </authorList>
    </citation>
    <scope>IDENTIFICATION</scope>
    <source>
        <strain evidence="3">maculatus3</strain>
    </source>
</reference>
<dbReference type="Pfam" id="PF10193">
    <property type="entry name" value="Telomere_reg-2"/>
    <property type="match status" value="1"/>
</dbReference>
<proteinExistence type="inferred from homology"/>
<evidence type="ECO:0000313" key="4">
    <source>
        <dbReference type="Proteomes" id="UP000075901"/>
    </source>
</evidence>
<accession>A0A182SGL3</accession>
<dbReference type="Gene3D" id="1.25.40.720">
    <property type="entry name" value="Telomere length regulation protein 2, C-terminal domain"/>
    <property type="match status" value="2"/>
</dbReference>
<dbReference type="InterPro" id="IPR038528">
    <property type="entry name" value="TEL2_C_sf"/>
</dbReference>